<evidence type="ECO:0000313" key="1">
    <source>
        <dbReference type="EMBL" id="QEQ93669.1"/>
    </source>
</evidence>
<accession>A0A5J6D793</accession>
<dbReference type="GeneID" id="77931445"/>
<keyword evidence="2" id="KW-1185">Reference proteome</keyword>
<dbReference type="EMBL" id="MN204493">
    <property type="protein sequence ID" value="QEQ93669.1"/>
    <property type="molecule type" value="Genomic_DNA"/>
</dbReference>
<organism evidence="1 2">
    <name type="scientific">Streptomyces phage Zuko</name>
    <dbReference type="NCBI Taxonomy" id="2601695"/>
    <lineage>
        <taxon>Viruses</taxon>
        <taxon>Duplodnaviria</taxon>
        <taxon>Heunggongvirae</taxon>
        <taxon>Uroviricota</taxon>
        <taxon>Caudoviricetes</taxon>
        <taxon>Zukovirus</taxon>
        <taxon>Zukovirus zuko</taxon>
    </lineage>
</organism>
<dbReference type="RefSeq" id="YP_010655582.1">
    <property type="nucleotide sequence ID" value="NC_070829.1"/>
</dbReference>
<gene>
    <name evidence="1" type="primary">91</name>
    <name evidence="1" type="ORF">SEA_ZUKO_91</name>
</gene>
<reference evidence="1 2" key="1">
    <citation type="submission" date="2019-07" db="EMBL/GenBank/DDBJ databases">
        <authorList>
            <person name="Mandava P."/>
            <person name="Ferry J.C."/>
            <person name="Fallon S.M."/>
            <person name="Hajdenberg M."/>
            <person name="Sharma E."/>
            <person name="Shaffer C.D."/>
            <person name="Weston-Hafer K.A."/>
            <person name="Garlena R.A."/>
            <person name="Russell D.A."/>
            <person name="Pope W.H."/>
            <person name="Jacobs-Sera D."/>
            <person name="Hatfull G.F."/>
        </authorList>
    </citation>
    <scope>NUCLEOTIDE SEQUENCE [LARGE SCALE GENOMIC DNA]</scope>
</reference>
<name>A0A5J6D793_9CAUD</name>
<protein>
    <submittedName>
        <fullName evidence="1">Uncharacterized protein</fullName>
    </submittedName>
</protein>
<evidence type="ECO:0000313" key="2">
    <source>
        <dbReference type="Proteomes" id="UP000327392"/>
    </source>
</evidence>
<proteinExistence type="predicted"/>
<sequence>MSKIQSHENCTHPATKAGRAKCRRSRAKFADAFSAALTDGTAIETPAPVFESVRVTKETWREHKDDAVRIWTQIDDETESEIATGVKITGWGKQWVNYEDAEGKTRRASVTCVRVATVEA</sequence>
<dbReference type="KEGG" id="vg:77931445"/>
<dbReference type="Proteomes" id="UP000327392">
    <property type="component" value="Segment"/>
</dbReference>